<dbReference type="PaxDb" id="2711-XP_006479846.1"/>
<organism evidence="2 3">
    <name type="scientific">Citrus sinensis</name>
    <name type="common">Sweet orange</name>
    <name type="synonym">Citrus aurantium var. sinensis</name>
    <dbReference type="NCBI Taxonomy" id="2711"/>
    <lineage>
        <taxon>Eukaryota</taxon>
        <taxon>Viridiplantae</taxon>
        <taxon>Streptophyta</taxon>
        <taxon>Embryophyta</taxon>
        <taxon>Tracheophyta</taxon>
        <taxon>Spermatophyta</taxon>
        <taxon>Magnoliopsida</taxon>
        <taxon>eudicotyledons</taxon>
        <taxon>Gunneridae</taxon>
        <taxon>Pentapetalae</taxon>
        <taxon>rosids</taxon>
        <taxon>malvids</taxon>
        <taxon>Sapindales</taxon>
        <taxon>Rutaceae</taxon>
        <taxon>Aurantioideae</taxon>
        <taxon>Citrus</taxon>
    </lineage>
</organism>
<feature type="region of interest" description="Disordered" evidence="1">
    <location>
        <begin position="22"/>
        <end position="74"/>
    </location>
</feature>
<proteinExistence type="predicted"/>
<name>A0A067HH75_CITSI</name>
<dbReference type="PANTHER" id="PTHR35726:SF4">
    <property type="entry name" value="GLUTAMIC ACID-RICH PROTEIN-LIKE"/>
    <property type="match status" value="1"/>
</dbReference>
<accession>A0A067HH75</accession>
<dbReference type="AlphaFoldDB" id="A0A067HH75"/>
<dbReference type="Proteomes" id="UP000027120">
    <property type="component" value="Unassembled WGS sequence"/>
</dbReference>
<evidence type="ECO:0000313" key="2">
    <source>
        <dbReference type="EMBL" id="KDO87427.1"/>
    </source>
</evidence>
<gene>
    <name evidence="2" type="ORF">CISIN_1g032279mg</name>
</gene>
<protein>
    <submittedName>
        <fullName evidence="2">Uncharacterized protein</fullName>
    </submittedName>
</protein>
<keyword evidence="3" id="KW-1185">Reference proteome</keyword>
<feature type="compositionally biased region" description="Basic and acidic residues" evidence="1">
    <location>
        <begin position="118"/>
        <end position="128"/>
    </location>
</feature>
<dbReference type="EMBL" id="KK784873">
    <property type="protein sequence ID" value="KDO87427.1"/>
    <property type="molecule type" value="Genomic_DNA"/>
</dbReference>
<feature type="compositionally biased region" description="Low complexity" evidence="1">
    <location>
        <begin position="32"/>
        <end position="43"/>
    </location>
</feature>
<evidence type="ECO:0000313" key="3">
    <source>
        <dbReference type="Proteomes" id="UP000027120"/>
    </source>
</evidence>
<dbReference type="OrthoDB" id="1077311at2759"/>
<reference evidence="2 3" key="1">
    <citation type="submission" date="2014-04" db="EMBL/GenBank/DDBJ databases">
        <authorList>
            <consortium name="International Citrus Genome Consortium"/>
            <person name="Gmitter F."/>
            <person name="Chen C."/>
            <person name="Farmerie W."/>
            <person name="Harkins T."/>
            <person name="Desany B."/>
            <person name="Mohiuddin M."/>
            <person name="Kodira C."/>
            <person name="Borodovsky M."/>
            <person name="Lomsadze A."/>
            <person name="Burns P."/>
            <person name="Jenkins J."/>
            <person name="Prochnik S."/>
            <person name="Shu S."/>
            <person name="Chapman J."/>
            <person name="Pitluck S."/>
            <person name="Schmutz J."/>
            <person name="Rokhsar D."/>
        </authorList>
    </citation>
    <scope>NUCLEOTIDE SEQUENCE</scope>
</reference>
<feature type="region of interest" description="Disordered" evidence="1">
    <location>
        <begin position="89"/>
        <end position="128"/>
    </location>
</feature>
<sequence>MDKKNNNVVDVSTFFIFEATGDSEADFDDPNKAATAATTNTTTIDRDNDDAESTCSHDDDLPADNFPFVDDKDEANGRYYDNVQVCIDDKEEEGEEAHSYHPAWPQEQRNNKSSGHKNPVDSDHEELMSEMEKNKLFWESCLAS</sequence>
<dbReference type="KEGG" id="cit:102622760"/>
<dbReference type="PANTHER" id="PTHR35726">
    <property type="entry name" value="GLUTAMIC ACID-RICH PROTEIN-LIKE"/>
    <property type="match status" value="1"/>
</dbReference>
<evidence type="ECO:0000256" key="1">
    <source>
        <dbReference type="SAM" id="MobiDB-lite"/>
    </source>
</evidence>